<dbReference type="Gene3D" id="1.10.287.950">
    <property type="entry name" value="Methyl-accepting chemotaxis protein"/>
    <property type="match status" value="1"/>
</dbReference>
<protein>
    <recommendedName>
        <fullName evidence="7">Methyl-accepting transducer domain-containing protein</fullName>
    </recommendedName>
</protein>
<dbReference type="Pfam" id="PF00015">
    <property type="entry name" value="MCPsignal"/>
    <property type="match status" value="1"/>
</dbReference>
<dbReference type="SMART" id="SM00283">
    <property type="entry name" value="MA"/>
    <property type="match status" value="1"/>
</dbReference>
<evidence type="ECO:0000256" key="3">
    <source>
        <dbReference type="ARBA" id="ARBA00029447"/>
    </source>
</evidence>
<evidence type="ECO:0000256" key="4">
    <source>
        <dbReference type="PROSITE-ProRule" id="PRU00284"/>
    </source>
</evidence>
<reference evidence="8" key="1">
    <citation type="submission" date="2021-07" db="EMBL/GenBank/DDBJ databases">
        <title>Neiella marina sp. nov., isolated from the intestinal content of sea cucumber Apostichopus japonicus.</title>
        <authorList>
            <person name="Bai X."/>
        </authorList>
    </citation>
    <scope>NUCLEOTIDE SEQUENCE</scope>
    <source>
        <strain evidence="8">126</strain>
    </source>
</reference>
<keyword evidence="6" id="KW-0472">Membrane</keyword>
<evidence type="ECO:0000256" key="5">
    <source>
        <dbReference type="SAM" id="Coils"/>
    </source>
</evidence>
<gene>
    <name evidence="8" type="ORF">K0504_08895</name>
</gene>
<feature type="transmembrane region" description="Helical" evidence="6">
    <location>
        <begin position="28"/>
        <end position="52"/>
    </location>
</feature>
<dbReference type="InterPro" id="IPR004089">
    <property type="entry name" value="MCPsignal_dom"/>
</dbReference>
<dbReference type="PANTHER" id="PTHR32089:SF112">
    <property type="entry name" value="LYSOZYME-LIKE PROTEIN-RELATED"/>
    <property type="match status" value="1"/>
</dbReference>
<evidence type="ECO:0000256" key="1">
    <source>
        <dbReference type="ARBA" id="ARBA00004370"/>
    </source>
</evidence>
<dbReference type="PRINTS" id="PR00260">
    <property type="entry name" value="CHEMTRNSDUCR"/>
</dbReference>
<keyword evidence="2 4" id="KW-0807">Transducer</keyword>
<accession>A0ABS7EFZ9</accession>
<dbReference type="EMBL" id="JAHZSS010000009">
    <property type="protein sequence ID" value="MBW8191150.1"/>
    <property type="molecule type" value="Genomic_DNA"/>
</dbReference>
<evidence type="ECO:0000259" key="7">
    <source>
        <dbReference type="PROSITE" id="PS50111"/>
    </source>
</evidence>
<comment type="caution">
    <text evidence="8">The sequence shown here is derived from an EMBL/GenBank/DDBJ whole genome shotgun (WGS) entry which is preliminary data.</text>
</comment>
<dbReference type="PANTHER" id="PTHR32089">
    <property type="entry name" value="METHYL-ACCEPTING CHEMOTAXIS PROTEIN MCPB"/>
    <property type="match status" value="1"/>
</dbReference>
<dbReference type="InterPro" id="IPR004090">
    <property type="entry name" value="Chemotax_Me-accpt_rcpt"/>
</dbReference>
<dbReference type="Proteomes" id="UP001166251">
    <property type="component" value="Unassembled WGS sequence"/>
</dbReference>
<comment type="subcellular location">
    <subcellularLocation>
        <location evidence="1">Membrane</location>
    </subcellularLocation>
</comment>
<proteinExistence type="inferred from homology"/>
<keyword evidence="6" id="KW-0812">Transmembrane</keyword>
<sequence length="376" mass="39783">MAGLALRLTLLSAAPVTLIIIGSTLVTNSLSIGAAVVLTAVILLLLALANWWGTQQWLMQPLQQMASKHPQLSANQPDPVTLVQAMCAEQQTKLSQVASQVHQLSETVEMNAESMAAASDNTLTVNGQQQRELTSLAETLSELNSNATAVASNASSAAEQTHSTREFADNGAAIVISSMDTVNQLTEQIDTTAMKVETLRENSDNISSALTVIRSIAEQTNLLALNAAIEAARAGEQGRGFAVVADEVRSLAQKTQQSTEEIESIINELQRASGEANTAMRESQTAAQQTIETSAKVSDALEHIRASVTSISDMNNEIAQNATSQQQVAETASQHVSSLQALSDSVSGNIQVAKDNGQQLAGETNALRQVVAQLQQ</sequence>
<dbReference type="PROSITE" id="PS50111">
    <property type="entry name" value="CHEMOTAXIS_TRANSDUC_2"/>
    <property type="match status" value="1"/>
</dbReference>
<dbReference type="RefSeq" id="WP_220103836.1">
    <property type="nucleotide sequence ID" value="NZ_JAHZSS010000009.1"/>
</dbReference>
<keyword evidence="5" id="KW-0175">Coiled coil</keyword>
<keyword evidence="9" id="KW-1185">Reference proteome</keyword>
<evidence type="ECO:0000256" key="6">
    <source>
        <dbReference type="SAM" id="Phobius"/>
    </source>
</evidence>
<name>A0ABS7EFZ9_9GAMM</name>
<feature type="domain" description="Methyl-accepting transducer" evidence="7">
    <location>
        <begin position="104"/>
        <end position="340"/>
    </location>
</feature>
<organism evidence="8 9">
    <name type="scientific">Neiella holothuriorum</name>
    <dbReference type="NCBI Taxonomy" id="2870530"/>
    <lineage>
        <taxon>Bacteria</taxon>
        <taxon>Pseudomonadati</taxon>
        <taxon>Pseudomonadota</taxon>
        <taxon>Gammaproteobacteria</taxon>
        <taxon>Alteromonadales</taxon>
        <taxon>Echinimonadaceae</taxon>
        <taxon>Neiella</taxon>
    </lineage>
</organism>
<keyword evidence="6" id="KW-1133">Transmembrane helix</keyword>
<evidence type="ECO:0000313" key="9">
    <source>
        <dbReference type="Proteomes" id="UP001166251"/>
    </source>
</evidence>
<evidence type="ECO:0000313" key="8">
    <source>
        <dbReference type="EMBL" id="MBW8191150.1"/>
    </source>
</evidence>
<feature type="coiled-coil region" evidence="5">
    <location>
        <begin position="252"/>
        <end position="282"/>
    </location>
</feature>
<comment type="similarity">
    <text evidence="3">Belongs to the methyl-accepting chemotaxis (MCP) protein family.</text>
</comment>
<evidence type="ECO:0000256" key="2">
    <source>
        <dbReference type="ARBA" id="ARBA00023224"/>
    </source>
</evidence>
<dbReference type="SUPFAM" id="SSF58104">
    <property type="entry name" value="Methyl-accepting chemotaxis protein (MCP) signaling domain"/>
    <property type="match status" value="1"/>
</dbReference>